<dbReference type="CDD" id="cd10318">
    <property type="entry name" value="RGL11"/>
    <property type="match status" value="1"/>
</dbReference>
<dbReference type="InterPro" id="IPR013783">
    <property type="entry name" value="Ig-like_fold"/>
</dbReference>
<name>A0A7K1TJX8_9BACT</name>
<dbReference type="EMBL" id="WQKZ01000006">
    <property type="protein sequence ID" value="MVN78672.1"/>
    <property type="molecule type" value="Genomic_DNA"/>
</dbReference>
<dbReference type="Gene3D" id="2.60.40.10">
    <property type="entry name" value="Immunoglobulins"/>
    <property type="match status" value="1"/>
</dbReference>
<dbReference type="Pfam" id="PF18370">
    <property type="entry name" value="RGI_lyase"/>
    <property type="match status" value="1"/>
</dbReference>
<dbReference type="RefSeq" id="WP_157569026.1">
    <property type="nucleotide sequence ID" value="NZ_WQKZ01000006.1"/>
</dbReference>
<evidence type="ECO:0000313" key="4">
    <source>
        <dbReference type="Proteomes" id="UP000441336"/>
    </source>
</evidence>
<organism evidence="3 4">
    <name type="scientific">Hymenobacter ginkgonis</name>
    <dbReference type="NCBI Taxonomy" id="2682976"/>
    <lineage>
        <taxon>Bacteria</taxon>
        <taxon>Pseudomonadati</taxon>
        <taxon>Bacteroidota</taxon>
        <taxon>Cytophagia</taxon>
        <taxon>Cytophagales</taxon>
        <taxon>Hymenobacteraceae</taxon>
        <taxon>Hymenobacter</taxon>
    </lineage>
</organism>
<dbReference type="InterPro" id="IPR049366">
    <property type="entry name" value="RGL11_C"/>
</dbReference>
<evidence type="ECO:0000259" key="2">
    <source>
        <dbReference type="Pfam" id="PF21348"/>
    </source>
</evidence>
<feature type="domain" description="Rhamnogalacturonan I lyase beta-sheet" evidence="1">
    <location>
        <begin position="46"/>
        <end position="131"/>
    </location>
</feature>
<dbReference type="InterPro" id="IPR028994">
    <property type="entry name" value="Integrin_alpha_N"/>
</dbReference>
<dbReference type="InterPro" id="IPR034641">
    <property type="entry name" value="RGL11"/>
</dbReference>
<gene>
    <name evidence="3" type="ORF">GO988_20250</name>
</gene>
<sequence>MRPTLYPAPTARLPRRHALPPVSSPARYLALLLAWLLTTSTAQAQRRMEKLDRGVVAIRTSASAVFVSWRLFGTDPSGLAFNVYRGTTKLNPTPLTGATNLTDNAAADERYTVRPVLNGVEQAASPAASVWGQKYLSIPIQQPAGGTTPDGVAYTYSANDCSVGDLDGDGQYEIILKWDPSNSKDNSQSGYTGNVYLDAYKLNGTRLWRIDLGRNIRAGAHYTQFMVYDLDSDGKAEVACKTADGTVDGKGVVIGSAAADYRNTAGYILTGPEFLTVFNGRTGAAMATTDYLPARGAVTDWGDNYGNRVDRFISTVAYLDGVRPSLIMGRGYYTRLVRVAWDWRNGQLTRRWTFDSDATGNGAYASMGNHQLTVGDVDGDGKDEVVNGASAVNDNGTGLYANGLGHGDALHMSDMDPDRPGQEVWQCHEEPARYGNYGLECRDALTGQPLWGVPGGGADVGRALAADVDPAHRGYEMWGSVGGLYTCTGTQISTAKPTVNFAVWWDGDLSRELLDAAYNATTNVSTVRLEKWVPATSTLTRLLTPSLAADGDAQTNNGTKANPCLTADLLGDWREEILLRARDNQSLLLYSTTAPTTERIYTLMHDAQYRLAVAQQNSAYNQPPHPSFFLGNDMAPAPTPRIVLADSTNNVLGVQAARPEAGGIAVYPNPTTSTIHIRVAGAFSYQAFGPTGQLVEQGEGQNDCNAGHGLKPGLYLLRVRAASGAETTVKVLKQ</sequence>
<dbReference type="PANTHER" id="PTHR43118:SF1">
    <property type="entry name" value="RHAMNOGALACTURONAN LYASE (EUROFUNG)"/>
    <property type="match status" value="1"/>
</dbReference>
<dbReference type="Proteomes" id="UP000441336">
    <property type="component" value="Unassembled WGS sequence"/>
</dbReference>
<proteinExistence type="predicted"/>
<protein>
    <submittedName>
        <fullName evidence="3">T9SS type A sorting domain-containing protein</fullName>
    </submittedName>
</protein>
<accession>A0A7K1TJX8</accession>
<dbReference type="PANTHER" id="PTHR43118">
    <property type="entry name" value="RHAMNOGALACTURONAN LYASE (EUROFUNG)"/>
    <property type="match status" value="1"/>
</dbReference>
<dbReference type="Pfam" id="PF21348">
    <property type="entry name" value="RGL11_C"/>
    <property type="match status" value="1"/>
</dbReference>
<evidence type="ECO:0000259" key="1">
    <source>
        <dbReference type="Pfam" id="PF18370"/>
    </source>
</evidence>
<dbReference type="InterPro" id="IPR026444">
    <property type="entry name" value="Secre_tail"/>
</dbReference>
<keyword evidence="4" id="KW-1185">Reference proteome</keyword>
<dbReference type="NCBIfam" id="TIGR04183">
    <property type="entry name" value="Por_Secre_tail"/>
    <property type="match status" value="1"/>
</dbReference>
<comment type="caution">
    <text evidence="3">The sequence shown here is derived from an EMBL/GenBank/DDBJ whole genome shotgun (WGS) entry which is preliminary data.</text>
</comment>
<dbReference type="InterPro" id="IPR041624">
    <property type="entry name" value="RGI_lyase"/>
</dbReference>
<evidence type="ECO:0000313" key="3">
    <source>
        <dbReference type="EMBL" id="MVN78672.1"/>
    </source>
</evidence>
<dbReference type="SUPFAM" id="SSF69318">
    <property type="entry name" value="Integrin alpha N-terminal domain"/>
    <property type="match status" value="1"/>
</dbReference>
<reference evidence="3 4" key="1">
    <citation type="submission" date="2019-12" db="EMBL/GenBank/DDBJ databases">
        <title>Hymenobacter sp. HMF4947 Genome sequencing and assembly.</title>
        <authorList>
            <person name="Kang H."/>
            <person name="Cha I."/>
            <person name="Kim H."/>
            <person name="Joh K."/>
        </authorList>
    </citation>
    <scope>NUCLEOTIDE SEQUENCE [LARGE SCALE GENOMIC DNA]</scope>
    <source>
        <strain evidence="3 4">HMF4947</strain>
    </source>
</reference>
<dbReference type="AlphaFoldDB" id="A0A7K1TJX8"/>
<feature type="domain" description="Rhamnogalacturonan lyase family 11 C-terminal" evidence="2">
    <location>
        <begin position="135"/>
        <end position="640"/>
    </location>
</feature>